<dbReference type="RefSeq" id="WP_224163754.1">
    <property type="nucleotide sequence ID" value="NZ_JAIRBT010000046.1"/>
</dbReference>
<organism evidence="1 2">
    <name type="scientific">Aeromonas schubertii</name>
    <dbReference type="NCBI Taxonomy" id="652"/>
    <lineage>
        <taxon>Bacteria</taxon>
        <taxon>Pseudomonadati</taxon>
        <taxon>Pseudomonadota</taxon>
        <taxon>Gammaproteobacteria</taxon>
        <taxon>Aeromonadales</taxon>
        <taxon>Aeromonadaceae</taxon>
        <taxon>Aeromonas</taxon>
    </lineage>
</organism>
<dbReference type="Pfam" id="PF11153">
    <property type="entry name" value="DUF2931"/>
    <property type="match status" value="1"/>
</dbReference>
<comment type="caution">
    <text evidence="1">The sequence shown here is derived from an EMBL/GenBank/DDBJ whole genome shotgun (WGS) entry which is preliminary data.</text>
</comment>
<accession>A0ABS7VGD9</accession>
<proteinExistence type="predicted"/>
<dbReference type="PROSITE" id="PS51257">
    <property type="entry name" value="PROKAR_LIPOPROTEIN"/>
    <property type="match status" value="1"/>
</dbReference>
<dbReference type="EMBL" id="JAIRBT010000046">
    <property type="protein sequence ID" value="MBZ6068469.1"/>
    <property type="molecule type" value="Genomic_DNA"/>
</dbReference>
<evidence type="ECO:0000313" key="2">
    <source>
        <dbReference type="Proteomes" id="UP000774958"/>
    </source>
</evidence>
<dbReference type="InterPro" id="IPR021326">
    <property type="entry name" value="DUF2931"/>
</dbReference>
<protein>
    <submittedName>
        <fullName evidence="1">DUF2931 family protein</fullName>
    </submittedName>
</protein>
<evidence type="ECO:0000313" key="1">
    <source>
        <dbReference type="EMBL" id="MBZ6068469.1"/>
    </source>
</evidence>
<name>A0ABS7VGD9_9GAMM</name>
<reference evidence="1 2" key="1">
    <citation type="submission" date="2021-09" db="EMBL/GenBank/DDBJ databases">
        <title>Aeromonas schubertii isolated from Asian sea bass.</title>
        <authorList>
            <person name="Pinpimai K."/>
        </authorList>
    </citation>
    <scope>NUCLEOTIDE SEQUENCE [LARGE SCALE GENOMIC DNA]</scope>
    <source>
        <strain evidence="1 2">CHULA2021a</strain>
    </source>
</reference>
<keyword evidence="2" id="KW-1185">Reference proteome</keyword>
<gene>
    <name evidence="1" type="ORF">LA374_19990</name>
</gene>
<dbReference type="Proteomes" id="UP000774958">
    <property type="component" value="Unassembled WGS sequence"/>
</dbReference>
<sequence>MIRWLLLPLLLLGLTGCDDNGPAKMDWSYIVGSNADEIWHTRALFFREGVRTHESGGGTVSAVSERLLKEKSYRWFVGAGRSFYGQPVPDKVEIEWVSFHDKKRYGITLDLPKNLGKQMAQRYRLKGDRIAQRNYIALGLAPGGYVEVFLRSPDPLPDELIASGMAHEVTDDWYDKKVPLDSQYQERWASFDKNFRPYYDKYPIPTGEAWAPIMDAYRAAQPKTDTDPVN</sequence>